<organism evidence="2">
    <name type="scientific">freshwater metagenome</name>
    <dbReference type="NCBI Taxonomy" id="449393"/>
    <lineage>
        <taxon>unclassified sequences</taxon>
        <taxon>metagenomes</taxon>
        <taxon>ecological metagenomes</taxon>
    </lineage>
</organism>
<dbReference type="InterPro" id="IPR016047">
    <property type="entry name" value="M23ase_b-sheet_dom"/>
</dbReference>
<dbReference type="SUPFAM" id="SSF51261">
    <property type="entry name" value="Duplicated hybrid motif"/>
    <property type="match status" value="1"/>
</dbReference>
<evidence type="ECO:0000259" key="1">
    <source>
        <dbReference type="Pfam" id="PF01551"/>
    </source>
</evidence>
<dbReference type="Pfam" id="PF01551">
    <property type="entry name" value="Peptidase_M23"/>
    <property type="match status" value="1"/>
</dbReference>
<dbReference type="CDD" id="cd12797">
    <property type="entry name" value="M23_peptidase"/>
    <property type="match status" value="1"/>
</dbReference>
<dbReference type="GO" id="GO:0004222">
    <property type="term" value="F:metalloendopeptidase activity"/>
    <property type="evidence" value="ECO:0007669"/>
    <property type="project" value="TreeGrafter"/>
</dbReference>
<name>A0A6J6P9B5_9ZZZZ</name>
<sequence>MLAVIAALSASAAMAVASTASRTTAGYPARCLLSGQTIAINTKIARLIAPVTTVRLAHARRVHPALAPTRFVFPLLGHYAVPSNFGSGRAGLDWHHGDDLFASRGTPVVAVTSGVVFSVGWQNLGGHRLWLRDAQGNEFYYAHLARYATAAHNGAIVRAGQVLGYVGTSGDAEHTPPHLHFEVHPKPLLRLGYDGAVDPTTYLARWQQIDMPTLPAKPSPAPTCGP</sequence>
<proteinExistence type="predicted"/>
<reference evidence="2" key="1">
    <citation type="submission" date="2020-05" db="EMBL/GenBank/DDBJ databases">
        <authorList>
            <person name="Chiriac C."/>
            <person name="Salcher M."/>
            <person name="Ghai R."/>
            <person name="Kavagutti S V."/>
        </authorList>
    </citation>
    <scope>NUCLEOTIDE SEQUENCE</scope>
</reference>
<dbReference type="InterPro" id="IPR011055">
    <property type="entry name" value="Dup_hybrid_motif"/>
</dbReference>
<protein>
    <submittedName>
        <fullName evidence="2">Unannotated protein</fullName>
    </submittedName>
</protein>
<dbReference type="InterPro" id="IPR050570">
    <property type="entry name" value="Cell_wall_metabolism_enzyme"/>
</dbReference>
<feature type="domain" description="M23ase beta-sheet core" evidence="1">
    <location>
        <begin position="95"/>
        <end position="185"/>
    </location>
</feature>
<dbReference type="AlphaFoldDB" id="A0A6J6P9B5"/>
<accession>A0A6J6P9B5</accession>
<evidence type="ECO:0000313" key="2">
    <source>
        <dbReference type="EMBL" id="CAB4692874.1"/>
    </source>
</evidence>
<gene>
    <name evidence="2" type="ORF">UFOPK2399_00843</name>
</gene>
<dbReference type="PANTHER" id="PTHR21666:SF270">
    <property type="entry name" value="MUREIN HYDROLASE ACTIVATOR ENVC"/>
    <property type="match status" value="1"/>
</dbReference>
<dbReference type="PANTHER" id="PTHR21666">
    <property type="entry name" value="PEPTIDASE-RELATED"/>
    <property type="match status" value="1"/>
</dbReference>
<dbReference type="Gene3D" id="2.70.70.10">
    <property type="entry name" value="Glucose Permease (Domain IIA)"/>
    <property type="match status" value="1"/>
</dbReference>
<dbReference type="EMBL" id="CAEZXP010000001">
    <property type="protein sequence ID" value="CAB4692874.1"/>
    <property type="molecule type" value="Genomic_DNA"/>
</dbReference>